<sequence length="111" mass="12208">MGWSVTVAQQPPGQGTQREYGPITDTVHRIPPYAVRRSVSPRWIHDPVTHAPAPDPGVAQPERQTAMQPARAGLHTHPDTTTGCMPIYSPEPSLCFPKSFLTLPSPNLYRT</sequence>
<organism evidence="2 3">
    <name type="scientific">Ajellomyces capsulatus (strain H143)</name>
    <name type="common">Darling's disease fungus</name>
    <name type="synonym">Histoplasma capsulatum</name>
    <dbReference type="NCBI Taxonomy" id="544712"/>
    <lineage>
        <taxon>Eukaryota</taxon>
        <taxon>Fungi</taxon>
        <taxon>Dikarya</taxon>
        <taxon>Ascomycota</taxon>
        <taxon>Pezizomycotina</taxon>
        <taxon>Eurotiomycetes</taxon>
        <taxon>Eurotiomycetidae</taxon>
        <taxon>Onygenales</taxon>
        <taxon>Ajellomycetaceae</taxon>
        <taxon>Histoplasma</taxon>
    </lineage>
</organism>
<dbReference type="HOGENOM" id="CLU_2157663_0_0_1"/>
<evidence type="ECO:0000313" key="3">
    <source>
        <dbReference type="Proteomes" id="UP000002624"/>
    </source>
</evidence>
<dbReference type="EMBL" id="GG692422">
    <property type="protein sequence ID" value="EER42307.1"/>
    <property type="molecule type" value="Genomic_DNA"/>
</dbReference>
<feature type="region of interest" description="Disordered" evidence="1">
    <location>
        <begin position="45"/>
        <end position="85"/>
    </location>
</feature>
<evidence type="ECO:0000256" key="1">
    <source>
        <dbReference type="SAM" id="MobiDB-lite"/>
    </source>
</evidence>
<dbReference type="AlphaFoldDB" id="C6HCL7"/>
<name>C6HCL7_AJECH</name>
<dbReference type="Proteomes" id="UP000002624">
    <property type="component" value="Unassembled WGS sequence"/>
</dbReference>
<evidence type="ECO:0000313" key="2">
    <source>
        <dbReference type="EMBL" id="EER42307.1"/>
    </source>
</evidence>
<feature type="compositionally biased region" description="Polar residues" evidence="1">
    <location>
        <begin position="1"/>
        <end position="17"/>
    </location>
</feature>
<dbReference type="VEuPathDB" id="FungiDB:HCDG_03766"/>
<accession>C6HCL7</accession>
<proteinExistence type="predicted"/>
<feature type="region of interest" description="Disordered" evidence="1">
    <location>
        <begin position="1"/>
        <end position="26"/>
    </location>
</feature>
<gene>
    <name evidence="2" type="ORF">HCDG_03766</name>
</gene>
<protein>
    <submittedName>
        <fullName evidence="2">Uncharacterized protein</fullName>
    </submittedName>
</protein>
<reference evidence="3" key="1">
    <citation type="submission" date="2009-05" db="EMBL/GenBank/DDBJ databases">
        <title>The genome sequence of Ajellomyces capsulatus strain H143.</title>
        <authorList>
            <person name="Champion M."/>
            <person name="Cuomo C.A."/>
            <person name="Ma L.-J."/>
            <person name="Henn M.R."/>
            <person name="Sil A."/>
            <person name="Goldman B."/>
            <person name="Young S.K."/>
            <person name="Kodira C.D."/>
            <person name="Zeng Q."/>
            <person name="Koehrsen M."/>
            <person name="Alvarado L."/>
            <person name="Berlin A.M."/>
            <person name="Borenstein D."/>
            <person name="Chen Z."/>
            <person name="Engels R."/>
            <person name="Freedman E."/>
            <person name="Gellesch M."/>
            <person name="Goldberg J."/>
            <person name="Griggs A."/>
            <person name="Gujja S."/>
            <person name="Heiman D.I."/>
            <person name="Hepburn T.A."/>
            <person name="Howarth C."/>
            <person name="Jen D."/>
            <person name="Larson L."/>
            <person name="Lewis B."/>
            <person name="Mehta T."/>
            <person name="Park D."/>
            <person name="Pearson M."/>
            <person name="Roberts A."/>
            <person name="Saif S."/>
            <person name="Shea T.D."/>
            <person name="Shenoy N."/>
            <person name="Sisk P."/>
            <person name="Stolte C."/>
            <person name="Sykes S."/>
            <person name="Walk T."/>
            <person name="White J."/>
            <person name="Yandava C."/>
            <person name="Klein B."/>
            <person name="McEwen J.G."/>
            <person name="Puccia R."/>
            <person name="Goldman G.H."/>
            <person name="Felipe M.S."/>
            <person name="Nino-Vega G."/>
            <person name="San-Blas G."/>
            <person name="Taylor J.W."/>
            <person name="Mendoza L."/>
            <person name="Galagan J.E."/>
            <person name="Nusbaum C."/>
            <person name="Birren B.W."/>
        </authorList>
    </citation>
    <scope>NUCLEOTIDE SEQUENCE [LARGE SCALE GENOMIC DNA]</scope>
    <source>
        <strain evidence="3">H143</strain>
    </source>
</reference>